<feature type="domain" description="Anthranilate synthase component I N-terminal" evidence="10">
    <location>
        <begin position="15"/>
        <end position="156"/>
    </location>
</feature>
<evidence type="ECO:0000256" key="5">
    <source>
        <dbReference type="ARBA" id="ARBA00022842"/>
    </source>
</evidence>
<dbReference type="InterPro" id="IPR006805">
    <property type="entry name" value="Anth_synth_I_N"/>
</dbReference>
<dbReference type="Gene3D" id="3.60.120.10">
    <property type="entry name" value="Anthranilate synthase"/>
    <property type="match status" value="1"/>
</dbReference>
<name>A0A1M4W3N2_9FLAO</name>
<reference evidence="11 12" key="1">
    <citation type="submission" date="2016-11" db="EMBL/GenBank/DDBJ databases">
        <authorList>
            <person name="Jaros S."/>
            <person name="Januszkiewicz K."/>
            <person name="Wedrychowicz H."/>
        </authorList>
    </citation>
    <scope>NUCLEOTIDE SEQUENCE [LARGE SCALE GENOMIC DNA]</scope>
    <source>
        <strain evidence="11 12">DSM 25660</strain>
    </source>
</reference>
<keyword evidence="4" id="KW-0479">Metal-binding</keyword>
<proteinExistence type="predicted"/>
<dbReference type="Pfam" id="PF04715">
    <property type="entry name" value="Anth_synt_I_N"/>
    <property type="match status" value="1"/>
</dbReference>
<comment type="function">
    <text evidence="7">Part of a heterotetrameric complex that catalyzes the two-step biosynthesis of anthranilate, an intermediate in the biosynthesis of L-tryptophan. In the first step, the glutamine-binding beta subunit (TrpG) of anthranilate synthase (AS) provides the glutamine amidotransferase activity which generates ammonia as a substrate that, along with chorismate, is used in the second step, catalyzed by the large alpha subunit of AS (TrpE) to produce anthranilate. In the absence of TrpG, TrpE can synthesize anthranilate directly from chorismate and high concentrations of ammonia.</text>
</comment>
<comment type="cofactor">
    <cofactor evidence="1">
        <name>Mg(2+)</name>
        <dbReference type="ChEBI" id="CHEBI:18420"/>
    </cofactor>
</comment>
<evidence type="ECO:0000259" key="9">
    <source>
        <dbReference type="Pfam" id="PF00425"/>
    </source>
</evidence>
<comment type="catalytic activity">
    <reaction evidence="8">
        <text>chorismate + L-glutamine = anthranilate + pyruvate + L-glutamate + H(+)</text>
        <dbReference type="Rhea" id="RHEA:21732"/>
        <dbReference type="ChEBI" id="CHEBI:15361"/>
        <dbReference type="ChEBI" id="CHEBI:15378"/>
        <dbReference type="ChEBI" id="CHEBI:16567"/>
        <dbReference type="ChEBI" id="CHEBI:29748"/>
        <dbReference type="ChEBI" id="CHEBI:29985"/>
        <dbReference type="ChEBI" id="CHEBI:58359"/>
        <dbReference type="EC" id="4.1.3.27"/>
    </reaction>
</comment>
<evidence type="ECO:0000256" key="2">
    <source>
        <dbReference type="ARBA" id="ARBA00011575"/>
    </source>
</evidence>
<evidence type="ECO:0000256" key="7">
    <source>
        <dbReference type="ARBA" id="ARBA00025634"/>
    </source>
</evidence>
<dbReference type="SUPFAM" id="SSF56322">
    <property type="entry name" value="ADC synthase"/>
    <property type="match status" value="1"/>
</dbReference>
<dbReference type="RefSeq" id="WP_073360448.1">
    <property type="nucleotide sequence ID" value="NZ_FQVQ01000001.1"/>
</dbReference>
<dbReference type="PANTHER" id="PTHR11236:SF48">
    <property type="entry name" value="ISOCHORISMATE SYNTHASE MENF"/>
    <property type="match status" value="1"/>
</dbReference>
<dbReference type="InterPro" id="IPR019999">
    <property type="entry name" value="Anth_synth_I-like"/>
</dbReference>
<evidence type="ECO:0000256" key="1">
    <source>
        <dbReference type="ARBA" id="ARBA00001946"/>
    </source>
</evidence>
<dbReference type="OrthoDB" id="9803598at2"/>
<evidence type="ECO:0000313" key="12">
    <source>
        <dbReference type="Proteomes" id="UP000184147"/>
    </source>
</evidence>
<dbReference type="GO" id="GO:0046872">
    <property type="term" value="F:metal ion binding"/>
    <property type="evidence" value="ECO:0007669"/>
    <property type="project" value="UniProtKB-KW"/>
</dbReference>
<dbReference type="InterPro" id="IPR005801">
    <property type="entry name" value="ADC_synthase"/>
</dbReference>
<dbReference type="GO" id="GO:0004049">
    <property type="term" value="F:anthranilate synthase activity"/>
    <property type="evidence" value="ECO:0007669"/>
    <property type="project" value="UniProtKB-EC"/>
</dbReference>
<keyword evidence="5" id="KW-0460">Magnesium</keyword>
<keyword evidence="6" id="KW-0456">Lyase</keyword>
<evidence type="ECO:0000259" key="10">
    <source>
        <dbReference type="Pfam" id="PF04715"/>
    </source>
</evidence>
<evidence type="ECO:0000256" key="4">
    <source>
        <dbReference type="ARBA" id="ARBA00022723"/>
    </source>
</evidence>
<dbReference type="AlphaFoldDB" id="A0A1M4W3N2"/>
<evidence type="ECO:0000313" key="11">
    <source>
        <dbReference type="EMBL" id="SHE75848.1"/>
    </source>
</evidence>
<dbReference type="InterPro" id="IPR015890">
    <property type="entry name" value="Chorismate_C"/>
</dbReference>
<gene>
    <name evidence="11" type="ORF">SAMN05444377_101159</name>
</gene>
<protein>
    <recommendedName>
        <fullName evidence="3">Anthranilate synthase component 1</fullName>
    </recommendedName>
</protein>
<dbReference type="GO" id="GO:0000162">
    <property type="term" value="P:L-tryptophan biosynthetic process"/>
    <property type="evidence" value="ECO:0007669"/>
    <property type="project" value="TreeGrafter"/>
</dbReference>
<dbReference type="PRINTS" id="PR00095">
    <property type="entry name" value="ANTSNTHASEI"/>
</dbReference>
<feature type="domain" description="Chorismate-utilising enzyme C-terminal" evidence="9">
    <location>
        <begin position="198"/>
        <end position="449"/>
    </location>
</feature>
<organism evidence="11 12">
    <name type="scientific">Flavobacterium fontis</name>
    <dbReference type="NCBI Taxonomy" id="1124188"/>
    <lineage>
        <taxon>Bacteria</taxon>
        <taxon>Pseudomonadati</taxon>
        <taxon>Bacteroidota</taxon>
        <taxon>Flavobacteriia</taxon>
        <taxon>Flavobacteriales</taxon>
        <taxon>Flavobacteriaceae</taxon>
        <taxon>Flavobacterium</taxon>
    </lineage>
</organism>
<accession>A0A1M4W3N2</accession>
<evidence type="ECO:0000256" key="3">
    <source>
        <dbReference type="ARBA" id="ARBA00020653"/>
    </source>
</evidence>
<dbReference type="PANTHER" id="PTHR11236">
    <property type="entry name" value="AMINOBENZOATE/ANTHRANILATE SYNTHASE"/>
    <property type="match status" value="1"/>
</dbReference>
<dbReference type="EMBL" id="FQVQ01000001">
    <property type="protein sequence ID" value="SHE75848.1"/>
    <property type="molecule type" value="Genomic_DNA"/>
</dbReference>
<evidence type="ECO:0000256" key="6">
    <source>
        <dbReference type="ARBA" id="ARBA00023239"/>
    </source>
</evidence>
<sequence>MAYNLTTEVRTAPGDLHTPVALYLKLRDRFPNSLLLESSEYQRRENSLSYLCLLPMAQFEADLNEINIQFPDGATQCFTTQNTSVSDALHDFCAQFVVEPNTYAFTTQGLFGYTAYDAIPLFEPIQFQHPPMDVPLIHYQLFRFLLVFDHFKNVLYFVENRLENSPSELDALQELLVNPTVATFPFRTVGEEQSNGTDEAFLTTIEKGKAHCYRGDVFQIVLSRQFEQAFQGDDFNVYRALRSVNPSPYLFYFDYGSFKIMGSSPEAQLTIQQQKATVFPIAGTFRRTGNPEEDQKLASALREDPKENAEHTMLVDLARNDLHKQCSNVQVDRYKSIEFYSHVIHMTSEVSGQLAPDYQPLAVLGATYPAGTLSGAPKHRAMELIDELEPNSRGFYGGTVGVLGLDGTLNHAIFIRSIVSRNNTLTYQAGCGVVIHSDPQMELQEVNHKLNAVRTAIQKATQFAL</sequence>
<keyword evidence="12" id="KW-1185">Reference proteome</keyword>
<dbReference type="STRING" id="1124188.SAMN05444377_101159"/>
<evidence type="ECO:0000256" key="8">
    <source>
        <dbReference type="ARBA" id="ARBA00047683"/>
    </source>
</evidence>
<dbReference type="Proteomes" id="UP000184147">
    <property type="component" value="Unassembled WGS sequence"/>
</dbReference>
<dbReference type="Pfam" id="PF00425">
    <property type="entry name" value="Chorismate_bind"/>
    <property type="match status" value="1"/>
</dbReference>
<comment type="subunit">
    <text evidence="2">Heterotetramer consisting of two non-identical subunits: a beta subunit (TrpG) and a large alpha subunit (TrpE).</text>
</comment>